<protein>
    <submittedName>
        <fullName evidence="1">Uncharacterized protein</fullName>
    </submittedName>
</protein>
<name>A0A1I1JYL7_9HYPH</name>
<gene>
    <name evidence="1" type="ORF">SAMN04488059_10637</name>
</gene>
<dbReference type="AlphaFoldDB" id="A0A1I1JYL7"/>
<sequence>MRTALPEYFDLEGRGRRVLAEITPALHYKPRTIFERRNLIRHWITSFTLVEHADDGALIFSVCPECRARS</sequence>
<reference evidence="1 2" key="1">
    <citation type="submission" date="2016-10" db="EMBL/GenBank/DDBJ databases">
        <authorList>
            <person name="de Groot N.N."/>
        </authorList>
    </citation>
    <scope>NUCLEOTIDE SEQUENCE [LARGE SCALE GENOMIC DNA]</scope>
    <source>
        <strain evidence="1 2">CGMCC 1.10210</strain>
    </source>
</reference>
<evidence type="ECO:0000313" key="2">
    <source>
        <dbReference type="Proteomes" id="UP000182258"/>
    </source>
</evidence>
<proteinExistence type="predicted"/>
<evidence type="ECO:0000313" key="1">
    <source>
        <dbReference type="EMBL" id="SFC50460.1"/>
    </source>
</evidence>
<dbReference type="EMBL" id="FOMB01000006">
    <property type="protein sequence ID" value="SFC50460.1"/>
    <property type="molecule type" value="Genomic_DNA"/>
</dbReference>
<organism evidence="1 2">
    <name type="scientific">Devosia psychrophila</name>
    <dbReference type="NCBI Taxonomy" id="728005"/>
    <lineage>
        <taxon>Bacteria</taxon>
        <taxon>Pseudomonadati</taxon>
        <taxon>Pseudomonadota</taxon>
        <taxon>Alphaproteobacteria</taxon>
        <taxon>Hyphomicrobiales</taxon>
        <taxon>Devosiaceae</taxon>
        <taxon>Devosia</taxon>
    </lineage>
</organism>
<dbReference type="Proteomes" id="UP000182258">
    <property type="component" value="Unassembled WGS sequence"/>
</dbReference>
<accession>A0A1I1JYL7</accession>